<dbReference type="EMBL" id="JAMQGP010000001">
    <property type="protein sequence ID" value="MCM2678231.1"/>
    <property type="molecule type" value="Genomic_DNA"/>
</dbReference>
<name>A0AA41W3N7_9GAMM</name>
<dbReference type="InterPro" id="IPR006224">
    <property type="entry name" value="PsdUridine_synth_RluA-like_CS"/>
</dbReference>
<dbReference type="RefSeq" id="WP_251259555.1">
    <property type="nucleotide sequence ID" value="NZ_JAMQGP010000001.1"/>
</dbReference>
<evidence type="ECO:0000313" key="4">
    <source>
        <dbReference type="Proteomes" id="UP001165393"/>
    </source>
</evidence>
<dbReference type="SUPFAM" id="SSF55120">
    <property type="entry name" value="Pseudouridine synthase"/>
    <property type="match status" value="1"/>
</dbReference>
<dbReference type="PANTHER" id="PTHR21600:SF87">
    <property type="entry name" value="RNA PSEUDOURIDYLATE SYNTHASE DOMAIN-CONTAINING PROTEIN 1"/>
    <property type="match status" value="1"/>
</dbReference>
<dbReference type="InterPro" id="IPR020103">
    <property type="entry name" value="PsdUridine_synth_cat_dom_sf"/>
</dbReference>
<feature type="domain" description="Pseudouridine synthase RsuA/RluA-like" evidence="2">
    <location>
        <begin position="12"/>
        <end position="154"/>
    </location>
</feature>
<reference evidence="3 4" key="1">
    <citation type="journal article" date="2013" name="Antonie Van Leeuwenhoek">
        <title>Echinimonas agarilytica gen. nov., sp. nov., a new gammaproteobacterium isolated from the sea urchin Strongylocentrotus intermedius.</title>
        <authorList>
            <person name="Nedashkovskaya O.I."/>
            <person name="Stenkova A.M."/>
            <person name="Zhukova N.V."/>
            <person name="Van Trappen S."/>
            <person name="Lee J.S."/>
            <person name="Kim S.B."/>
        </authorList>
    </citation>
    <scope>NUCLEOTIDE SEQUENCE [LARGE SCALE GENOMIC DNA]</scope>
    <source>
        <strain evidence="3 4">KMM 6351</strain>
    </source>
</reference>
<dbReference type="GO" id="GO:0000455">
    <property type="term" value="P:enzyme-directed rRNA pseudouridine synthesis"/>
    <property type="evidence" value="ECO:0007669"/>
    <property type="project" value="TreeGrafter"/>
</dbReference>
<dbReference type="NCBIfam" id="TIGR01621">
    <property type="entry name" value="RluA-like"/>
    <property type="match status" value="1"/>
</dbReference>
<dbReference type="Pfam" id="PF00849">
    <property type="entry name" value="PseudoU_synth_2"/>
    <property type="match status" value="1"/>
</dbReference>
<dbReference type="InterPro" id="IPR006508">
    <property type="entry name" value="PsdUridine_synth_RluA-like"/>
</dbReference>
<evidence type="ECO:0000256" key="1">
    <source>
        <dbReference type="ARBA" id="ARBA00010876"/>
    </source>
</evidence>
<dbReference type="Gene3D" id="3.30.2350.10">
    <property type="entry name" value="Pseudouridine synthase"/>
    <property type="match status" value="1"/>
</dbReference>
<dbReference type="PANTHER" id="PTHR21600">
    <property type="entry name" value="MITOCHONDRIAL RNA PSEUDOURIDINE SYNTHASE"/>
    <property type="match status" value="1"/>
</dbReference>
<sequence length="221" mass="25297">MNFIFVHANPDWYVMHKPQGCSVQDDRDGIGFLNALKQFMQEPELSLVHRLDKVTSGLLLIGRNKKTTSILSQQFEHRTVRKFYLALAAGKPSKKQGTIIGDMAKARRGAWKLERSVKNPAKTQFFSVSHSAGLRWYLLRPITGKTHQLRVALKSIGCPILGDELYGAKAQARTYLHAYGLEFDWQGERQRFLLPPSEEGEFRQSVPVEYGNPWEMHWPKS</sequence>
<keyword evidence="4" id="KW-1185">Reference proteome</keyword>
<evidence type="ECO:0000313" key="3">
    <source>
        <dbReference type="EMBL" id="MCM2678231.1"/>
    </source>
</evidence>
<dbReference type="CDD" id="cd02869">
    <property type="entry name" value="PseudoU_synth_RluA_like"/>
    <property type="match status" value="1"/>
</dbReference>
<accession>A0AA41W3N7</accession>
<dbReference type="Proteomes" id="UP001165393">
    <property type="component" value="Unassembled WGS sequence"/>
</dbReference>
<comment type="caution">
    <text evidence="3">The sequence shown here is derived from an EMBL/GenBank/DDBJ whole genome shotgun (WGS) entry which is preliminary data.</text>
</comment>
<dbReference type="InterPro" id="IPR050188">
    <property type="entry name" value="RluA_PseudoU_synthase"/>
</dbReference>
<dbReference type="AlphaFoldDB" id="A0AA41W3N7"/>
<organism evidence="3 4">
    <name type="scientific">Echinimonas agarilytica</name>
    <dbReference type="NCBI Taxonomy" id="1215918"/>
    <lineage>
        <taxon>Bacteria</taxon>
        <taxon>Pseudomonadati</taxon>
        <taxon>Pseudomonadota</taxon>
        <taxon>Gammaproteobacteria</taxon>
        <taxon>Alteromonadales</taxon>
        <taxon>Echinimonadaceae</taxon>
        <taxon>Echinimonas</taxon>
    </lineage>
</organism>
<dbReference type="PROSITE" id="PS01129">
    <property type="entry name" value="PSI_RLU"/>
    <property type="match status" value="1"/>
</dbReference>
<dbReference type="GO" id="GO:0009982">
    <property type="term" value="F:pseudouridine synthase activity"/>
    <property type="evidence" value="ECO:0007669"/>
    <property type="project" value="InterPro"/>
</dbReference>
<dbReference type="GO" id="GO:0003723">
    <property type="term" value="F:RNA binding"/>
    <property type="evidence" value="ECO:0007669"/>
    <property type="project" value="InterPro"/>
</dbReference>
<gene>
    <name evidence="3" type="ORF">NAF29_00930</name>
</gene>
<proteinExistence type="inferred from homology"/>
<comment type="similarity">
    <text evidence="1">Belongs to the pseudouridine synthase RluA family.</text>
</comment>
<evidence type="ECO:0000259" key="2">
    <source>
        <dbReference type="Pfam" id="PF00849"/>
    </source>
</evidence>
<protein>
    <submittedName>
        <fullName evidence="3">TIGR01621 family pseudouridine synthase</fullName>
    </submittedName>
</protein>
<dbReference type="GO" id="GO:0140098">
    <property type="term" value="F:catalytic activity, acting on RNA"/>
    <property type="evidence" value="ECO:0007669"/>
    <property type="project" value="UniProtKB-ARBA"/>
</dbReference>
<dbReference type="InterPro" id="IPR006145">
    <property type="entry name" value="PsdUridine_synth_RsuA/RluA"/>
</dbReference>